<proteinExistence type="predicted"/>
<keyword evidence="3" id="KW-1185">Reference proteome</keyword>
<comment type="caution">
    <text evidence="2">The sequence shown here is derived from an EMBL/GenBank/DDBJ whole genome shotgun (WGS) entry which is preliminary data.</text>
</comment>
<dbReference type="SUPFAM" id="SSF50494">
    <property type="entry name" value="Trypsin-like serine proteases"/>
    <property type="match status" value="1"/>
</dbReference>
<gene>
    <name evidence="2" type="ORF">B0T24DRAFT_537214</name>
</gene>
<protein>
    <submittedName>
        <fullName evidence="2">Uncharacterized protein</fullName>
    </submittedName>
</protein>
<feature type="region of interest" description="Disordered" evidence="1">
    <location>
        <begin position="1"/>
        <end position="28"/>
    </location>
</feature>
<sequence length="495" mass="55023">MSHLPTLESTDSSGSRRRRRAEASSSDESALGTFAISNLRDRVVTPPRPLPLESYGPHDGTEARRAEMLFGDEFERKAVELAREQSIPELAGSFSPTAGHMTAISLFDLGFDEDCNNPRTVYAGDDICAGRYIRRSDGKLSNPLVGTLGCWVEILVKDGGWRKMGLTCYHVVRPCLEGYTLETKQDKNDHEQWVSRSHHGKPVQDSDLWVADRKGLGTEGMARRVRVEHPARAKHNFTVEEKQSAVQHYQSQGASAKALKCTALLDESIAFFDRDEQFFGQVCFASGYIRRTKTNARLDWALIVPVSDNRIGGNPLPSLDDWVDQKYDTKYAPLTDEHLKPQGQSLYDCVKGDNVVHKVSLFKNGASTACTMGNLSKTKTDCVISEERYMSKADSVPRRSPSSLRSREFVVKAEVRRAGRFGDRGDSGAMVWDAQGRVVGMLFTGQQPHGTEEGYSLVTPIEDIFEDIKDKSGGNILDIRIPDFSSNEDVDMNSS</sequence>
<organism evidence="2 3">
    <name type="scientific">Lasiosphaeria ovina</name>
    <dbReference type="NCBI Taxonomy" id="92902"/>
    <lineage>
        <taxon>Eukaryota</taxon>
        <taxon>Fungi</taxon>
        <taxon>Dikarya</taxon>
        <taxon>Ascomycota</taxon>
        <taxon>Pezizomycotina</taxon>
        <taxon>Sordariomycetes</taxon>
        <taxon>Sordariomycetidae</taxon>
        <taxon>Sordariales</taxon>
        <taxon>Lasiosphaeriaceae</taxon>
        <taxon>Lasiosphaeria</taxon>
    </lineage>
</organism>
<evidence type="ECO:0000313" key="3">
    <source>
        <dbReference type="Proteomes" id="UP001287356"/>
    </source>
</evidence>
<reference evidence="2" key="1">
    <citation type="journal article" date="2023" name="Mol. Phylogenet. Evol.">
        <title>Genome-scale phylogeny and comparative genomics of the fungal order Sordariales.</title>
        <authorList>
            <person name="Hensen N."/>
            <person name="Bonometti L."/>
            <person name="Westerberg I."/>
            <person name="Brannstrom I.O."/>
            <person name="Guillou S."/>
            <person name="Cros-Aarteil S."/>
            <person name="Calhoun S."/>
            <person name="Haridas S."/>
            <person name="Kuo A."/>
            <person name="Mondo S."/>
            <person name="Pangilinan J."/>
            <person name="Riley R."/>
            <person name="LaButti K."/>
            <person name="Andreopoulos B."/>
            <person name="Lipzen A."/>
            <person name="Chen C."/>
            <person name="Yan M."/>
            <person name="Daum C."/>
            <person name="Ng V."/>
            <person name="Clum A."/>
            <person name="Steindorff A."/>
            <person name="Ohm R.A."/>
            <person name="Martin F."/>
            <person name="Silar P."/>
            <person name="Natvig D.O."/>
            <person name="Lalanne C."/>
            <person name="Gautier V."/>
            <person name="Ament-Velasquez S.L."/>
            <person name="Kruys A."/>
            <person name="Hutchinson M.I."/>
            <person name="Powell A.J."/>
            <person name="Barry K."/>
            <person name="Miller A.N."/>
            <person name="Grigoriev I.V."/>
            <person name="Debuchy R."/>
            <person name="Gladieux P."/>
            <person name="Hiltunen Thoren M."/>
            <person name="Johannesson H."/>
        </authorList>
    </citation>
    <scope>NUCLEOTIDE SEQUENCE</scope>
    <source>
        <strain evidence="2">CBS 958.72</strain>
    </source>
</reference>
<evidence type="ECO:0000313" key="2">
    <source>
        <dbReference type="EMBL" id="KAK3364776.1"/>
    </source>
</evidence>
<dbReference type="Proteomes" id="UP001287356">
    <property type="component" value="Unassembled WGS sequence"/>
</dbReference>
<accession>A0AAE0JUQ4</accession>
<reference evidence="2" key="2">
    <citation type="submission" date="2023-06" db="EMBL/GenBank/DDBJ databases">
        <authorList>
            <consortium name="Lawrence Berkeley National Laboratory"/>
            <person name="Haridas S."/>
            <person name="Hensen N."/>
            <person name="Bonometti L."/>
            <person name="Westerberg I."/>
            <person name="Brannstrom I.O."/>
            <person name="Guillou S."/>
            <person name="Cros-Aarteil S."/>
            <person name="Calhoun S."/>
            <person name="Kuo A."/>
            <person name="Mondo S."/>
            <person name="Pangilinan J."/>
            <person name="Riley R."/>
            <person name="Labutti K."/>
            <person name="Andreopoulos B."/>
            <person name="Lipzen A."/>
            <person name="Chen C."/>
            <person name="Yanf M."/>
            <person name="Daum C."/>
            <person name="Ng V."/>
            <person name="Clum A."/>
            <person name="Steindorff A."/>
            <person name="Ohm R."/>
            <person name="Martin F."/>
            <person name="Silar P."/>
            <person name="Natvig D."/>
            <person name="Lalanne C."/>
            <person name="Gautier V."/>
            <person name="Ament-Velasquez S.L."/>
            <person name="Kruys A."/>
            <person name="Hutchinson M.I."/>
            <person name="Powell A.J."/>
            <person name="Barry K."/>
            <person name="Miller A.N."/>
            <person name="Grigoriev I.V."/>
            <person name="Debuchy R."/>
            <person name="Gladieux P."/>
            <person name="Thoren M.H."/>
            <person name="Johannesson H."/>
        </authorList>
    </citation>
    <scope>NUCLEOTIDE SEQUENCE</scope>
    <source>
        <strain evidence="2">CBS 958.72</strain>
    </source>
</reference>
<dbReference type="AlphaFoldDB" id="A0AAE0JUQ4"/>
<dbReference type="EMBL" id="JAULSN010000009">
    <property type="protein sequence ID" value="KAK3364776.1"/>
    <property type="molecule type" value="Genomic_DNA"/>
</dbReference>
<name>A0AAE0JUQ4_9PEZI</name>
<evidence type="ECO:0000256" key="1">
    <source>
        <dbReference type="SAM" id="MobiDB-lite"/>
    </source>
</evidence>
<dbReference type="InterPro" id="IPR009003">
    <property type="entry name" value="Peptidase_S1_PA"/>
</dbReference>